<dbReference type="SMART" id="SM00091">
    <property type="entry name" value="PAS"/>
    <property type="match status" value="1"/>
</dbReference>
<dbReference type="SUPFAM" id="SSF158472">
    <property type="entry name" value="HAMP domain-like"/>
    <property type="match status" value="1"/>
</dbReference>
<dbReference type="PROSITE" id="PS50109">
    <property type="entry name" value="HIS_KIN"/>
    <property type="match status" value="1"/>
</dbReference>
<proteinExistence type="predicted"/>
<evidence type="ECO:0000256" key="1">
    <source>
        <dbReference type="ARBA" id="ARBA00000085"/>
    </source>
</evidence>
<evidence type="ECO:0000256" key="15">
    <source>
        <dbReference type="SAM" id="Phobius"/>
    </source>
</evidence>
<evidence type="ECO:0000313" key="21">
    <source>
        <dbReference type="EMBL" id="QRJ62290.1"/>
    </source>
</evidence>
<evidence type="ECO:0000256" key="11">
    <source>
        <dbReference type="ARBA" id="ARBA00022989"/>
    </source>
</evidence>
<dbReference type="InterPro" id="IPR003660">
    <property type="entry name" value="HAMP_dom"/>
</dbReference>
<dbReference type="PANTHER" id="PTHR43047:SF63">
    <property type="entry name" value="HISTIDINE KINASE"/>
    <property type="match status" value="1"/>
</dbReference>
<dbReference type="GO" id="GO:0005524">
    <property type="term" value="F:ATP binding"/>
    <property type="evidence" value="ECO:0007669"/>
    <property type="project" value="UniProtKB-KW"/>
</dbReference>
<feature type="transmembrane region" description="Helical" evidence="15">
    <location>
        <begin position="289"/>
        <end position="312"/>
    </location>
</feature>
<feature type="domain" description="PAC" evidence="19">
    <location>
        <begin position="618"/>
        <end position="670"/>
    </location>
</feature>
<dbReference type="SUPFAM" id="SSF52172">
    <property type="entry name" value="CheY-like"/>
    <property type="match status" value="2"/>
</dbReference>
<dbReference type="InterPro" id="IPR003018">
    <property type="entry name" value="GAF"/>
</dbReference>
<dbReference type="CDD" id="cd17574">
    <property type="entry name" value="REC_OmpR"/>
    <property type="match status" value="1"/>
</dbReference>
<evidence type="ECO:0000259" key="18">
    <source>
        <dbReference type="PROSITE" id="PS50112"/>
    </source>
</evidence>
<evidence type="ECO:0000256" key="14">
    <source>
        <dbReference type="PROSITE-ProRule" id="PRU00169"/>
    </source>
</evidence>
<evidence type="ECO:0000256" key="9">
    <source>
        <dbReference type="ARBA" id="ARBA00022777"/>
    </source>
</evidence>
<dbReference type="InterPro" id="IPR001610">
    <property type="entry name" value="PAC"/>
</dbReference>
<evidence type="ECO:0000256" key="13">
    <source>
        <dbReference type="ARBA" id="ARBA00023136"/>
    </source>
</evidence>
<keyword evidence="22" id="KW-1185">Reference proteome</keyword>
<dbReference type="CDD" id="cd12914">
    <property type="entry name" value="PDC1_DGC_like"/>
    <property type="match status" value="1"/>
</dbReference>
<feature type="domain" description="Histidine kinase" evidence="16">
    <location>
        <begin position="688"/>
        <end position="932"/>
    </location>
</feature>
<dbReference type="Pfam" id="PF13185">
    <property type="entry name" value="GAF_2"/>
    <property type="match status" value="1"/>
</dbReference>
<feature type="domain" description="HAMP" evidence="20">
    <location>
        <begin position="309"/>
        <end position="362"/>
    </location>
</feature>
<keyword evidence="6" id="KW-0808">Transferase</keyword>
<dbReference type="CDD" id="cd06225">
    <property type="entry name" value="HAMP"/>
    <property type="match status" value="1"/>
</dbReference>
<dbReference type="FunFam" id="1.10.287.130:FF:000038">
    <property type="entry name" value="Sensory transduction histidine kinase"/>
    <property type="match status" value="1"/>
</dbReference>
<dbReference type="AlphaFoldDB" id="A0A974SM32"/>
<dbReference type="SMART" id="SM00086">
    <property type="entry name" value="PAC"/>
    <property type="match status" value="1"/>
</dbReference>
<dbReference type="Gene3D" id="6.10.340.10">
    <property type="match status" value="1"/>
</dbReference>
<dbReference type="Gene3D" id="3.30.565.10">
    <property type="entry name" value="Histidine kinase-like ATPase, C-terminal domain"/>
    <property type="match status" value="1"/>
</dbReference>
<keyword evidence="12" id="KW-0902">Two-component regulatory system</keyword>
<evidence type="ECO:0000256" key="2">
    <source>
        <dbReference type="ARBA" id="ARBA00004651"/>
    </source>
</evidence>
<dbReference type="Gene3D" id="1.10.287.130">
    <property type="match status" value="1"/>
</dbReference>
<evidence type="ECO:0000256" key="12">
    <source>
        <dbReference type="ARBA" id="ARBA00023012"/>
    </source>
</evidence>
<dbReference type="SUPFAM" id="SSF47384">
    <property type="entry name" value="Homodimeric domain of signal transducing histidine kinase"/>
    <property type="match status" value="1"/>
</dbReference>
<organism evidence="21 22">
    <name type="scientific">Azospira restricta</name>
    <dbReference type="NCBI Taxonomy" id="404405"/>
    <lineage>
        <taxon>Bacteria</taxon>
        <taxon>Pseudomonadati</taxon>
        <taxon>Pseudomonadota</taxon>
        <taxon>Betaproteobacteria</taxon>
        <taxon>Rhodocyclales</taxon>
        <taxon>Rhodocyclaceae</taxon>
        <taxon>Azospira</taxon>
    </lineage>
</organism>
<dbReference type="KEGG" id="ares:IWH25_10830"/>
<dbReference type="GO" id="GO:0000155">
    <property type="term" value="F:phosphorelay sensor kinase activity"/>
    <property type="evidence" value="ECO:0007669"/>
    <property type="project" value="InterPro"/>
</dbReference>
<feature type="domain" description="PAS" evidence="18">
    <location>
        <begin position="544"/>
        <end position="615"/>
    </location>
</feature>
<dbReference type="PROSITE" id="PS50112">
    <property type="entry name" value="PAS"/>
    <property type="match status" value="1"/>
</dbReference>
<dbReference type="InterPro" id="IPR000014">
    <property type="entry name" value="PAS"/>
</dbReference>
<dbReference type="SMART" id="SM00388">
    <property type="entry name" value="HisKA"/>
    <property type="match status" value="1"/>
</dbReference>
<keyword evidence="8" id="KW-0547">Nucleotide-binding</keyword>
<dbReference type="InterPro" id="IPR033479">
    <property type="entry name" value="dCache_1"/>
</dbReference>
<dbReference type="InterPro" id="IPR036890">
    <property type="entry name" value="HATPase_C_sf"/>
</dbReference>
<dbReference type="Pfam" id="PF02743">
    <property type="entry name" value="dCache_1"/>
    <property type="match status" value="1"/>
</dbReference>
<keyword evidence="10" id="KW-0067">ATP-binding</keyword>
<reference evidence="21" key="1">
    <citation type="submission" date="2020-11" db="EMBL/GenBank/DDBJ databases">
        <title>Azospira restricta DSM 18626 genome sequence.</title>
        <authorList>
            <person name="Moe W.M."/>
        </authorList>
    </citation>
    <scope>NUCLEOTIDE SEQUENCE</scope>
    <source>
        <strain evidence="21">DSM 18626</strain>
    </source>
</reference>
<evidence type="ECO:0000256" key="4">
    <source>
        <dbReference type="ARBA" id="ARBA00022475"/>
    </source>
</evidence>
<dbReference type="PANTHER" id="PTHR43047">
    <property type="entry name" value="TWO-COMPONENT HISTIDINE PROTEIN KINASE"/>
    <property type="match status" value="1"/>
</dbReference>
<dbReference type="Pfam" id="PF13426">
    <property type="entry name" value="PAS_9"/>
    <property type="match status" value="1"/>
</dbReference>
<dbReference type="InterPro" id="IPR001789">
    <property type="entry name" value="Sig_transdc_resp-reg_receiver"/>
</dbReference>
<keyword evidence="7 15" id="KW-0812">Transmembrane</keyword>
<dbReference type="PRINTS" id="PR00344">
    <property type="entry name" value="BCTRLSENSOR"/>
</dbReference>
<dbReference type="CDD" id="cd00082">
    <property type="entry name" value="HisKA"/>
    <property type="match status" value="1"/>
</dbReference>
<dbReference type="GO" id="GO:0005886">
    <property type="term" value="C:plasma membrane"/>
    <property type="evidence" value="ECO:0007669"/>
    <property type="project" value="UniProtKB-SubCell"/>
</dbReference>
<dbReference type="InterPro" id="IPR029016">
    <property type="entry name" value="GAF-like_dom_sf"/>
</dbReference>
<dbReference type="Pfam" id="PF00672">
    <property type="entry name" value="HAMP"/>
    <property type="match status" value="1"/>
</dbReference>
<dbReference type="EC" id="2.7.13.3" evidence="3"/>
<dbReference type="CDD" id="cd16922">
    <property type="entry name" value="HATPase_EvgS-ArcB-TorS-like"/>
    <property type="match status" value="1"/>
</dbReference>
<dbReference type="EMBL" id="CP064781">
    <property type="protein sequence ID" value="QRJ62290.1"/>
    <property type="molecule type" value="Genomic_DNA"/>
</dbReference>
<feature type="modified residue" description="4-aspartylphosphate" evidence="14">
    <location>
        <position position="1004"/>
    </location>
</feature>
<dbReference type="Proteomes" id="UP000663444">
    <property type="component" value="Chromosome"/>
</dbReference>
<evidence type="ECO:0000313" key="22">
    <source>
        <dbReference type="Proteomes" id="UP000663444"/>
    </source>
</evidence>
<keyword evidence="11 15" id="KW-1133">Transmembrane helix</keyword>
<dbReference type="Pfam" id="PF02518">
    <property type="entry name" value="HATPase_c"/>
    <property type="match status" value="1"/>
</dbReference>
<evidence type="ECO:0000256" key="7">
    <source>
        <dbReference type="ARBA" id="ARBA00022692"/>
    </source>
</evidence>
<feature type="modified residue" description="4-aspartylphosphate" evidence="14">
    <location>
        <position position="1127"/>
    </location>
</feature>
<dbReference type="RefSeq" id="WP_203385820.1">
    <property type="nucleotide sequence ID" value="NZ_CP064781.1"/>
</dbReference>
<dbReference type="Gene3D" id="3.30.450.40">
    <property type="match status" value="1"/>
</dbReference>
<dbReference type="PROSITE" id="PS50113">
    <property type="entry name" value="PAC"/>
    <property type="match status" value="1"/>
</dbReference>
<dbReference type="InterPro" id="IPR035965">
    <property type="entry name" value="PAS-like_dom_sf"/>
</dbReference>
<dbReference type="Pfam" id="PF00512">
    <property type="entry name" value="HisKA"/>
    <property type="match status" value="1"/>
</dbReference>
<dbReference type="SMART" id="SM00387">
    <property type="entry name" value="HATPase_c"/>
    <property type="match status" value="1"/>
</dbReference>
<gene>
    <name evidence="21" type="ORF">IWH25_10830</name>
</gene>
<feature type="transmembrane region" description="Helical" evidence="15">
    <location>
        <begin position="12"/>
        <end position="32"/>
    </location>
</feature>
<dbReference type="InterPro" id="IPR003594">
    <property type="entry name" value="HATPase_dom"/>
</dbReference>
<evidence type="ECO:0000256" key="10">
    <source>
        <dbReference type="ARBA" id="ARBA00022840"/>
    </source>
</evidence>
<dbReference type="InterPro" id="IPR011006">
    <property type="entry name" value="CheY-like_superfamily"/>
</dbReference>
<keyword evidence="13 15" id="KW-0472">Membrane</keyword>
<keyword evidence="5 14" id="KW-0597">Phosphoprotein</keyword>
<dbReference type="SUPFAM" id="SSF55785">
    <property type="entry name" value="PYP-like sensor domain (PAS domain)"/>
    <property type="match status" value="1"/>
</dbReference>
<feature type="domain" description="Response regulatory" evidence="17">
    <location>
        <begin position="1078"/>
        <end position="1195"/>
    </location>
</feature>
<evidence type="ECO:0000256" key="5">
    <source>
        <dbReference type="ARBA" id="ARBA00022553"/>
    </source>
</evidence>
<dbReference type="PROSITE" id="PS50885">
    <property type="entry name" value="HAMP"/>
    <property type="match status" value="1"/>
</dbReference>
<evidence type="ECO:0000259" key="20">
    <source>
        <dbReference type="PROSITE" id="PS50885"/>
    </source>
</evidence>
<comment type="catalytic activity">
    <reaction evidence="1">
        <text>ATP + protein L-histidine = ADP + protein N-phospho-L-histidine.</text>
        <dbReference type="EC" id="2.7.13.3"/>
    </reaction>
</comment>
<dbReference type="SMART" id="SM00304">
    <property type="entry name" value="HAMP"/>
    <property type="match status" value="1"/>
</dbReference>
<dbReference type="SMART" id="SM00448">
    <property type="entry name" value="REC"/>
    <property type="match status" value="2"/>
</dbReference>
<dbReference type="PROSITE" id="PS50110">
    <property type="entry name" value="RESPONSE_REGULATORY"/>
    <property type="match status" value="2"/>
</dbReference>
<keyword evidence="9" id="KW-0418">Kinase</keyword>
<evidence type="ECO:0000259" key="16">
    <source>
        <dbReference type="PROSITE" id="PS50109"/>
    </source>
</evidence>
<name>A0A974SM32_9RHOO</name>
<dbReference type="InterPro" id="IPR005467">
    <property type="entry name" value="His_kinase_dom"/>
</dbReference>
<sequence>MAHWFPRLRERLLLLVLLAVAPGFMLIAYSAWEGRAQARAGTERQTRQLAIHVTEEQSRLIAQSRLLLGILSRLPIVRDAATDPECGRTLNTIRRDNPMYGNIGVVDAEGTMLCSALGFKAGMNVADRSWFRRALDSRGFAAGDYLIGRLSGLPSLTLSLPVLDDTGTTRKVLFAALDLSWLSRLADSVPLPPGTAIAVVDSDGVILSRHPDPQREWTGRKVPYEPAIDRIVGAGCRGFAELTGIDGVVRLNAVEPLRLFEDGKCLYVRVGIPKDEVYAPSEREFRRNLAAMLAASLLVLAIAWFGGDWLVLRRMRALTTAAQRLGDGDLAARSGLPPAPDEIGQLARTFDDTAAHLQDREQRLLDSDRSLARANRALKVLSAGNRTMLHATDEPALLAAMCRVIVDAGGYPMTWVGYREDDAAKTIRPVAHSGFDIAALDPRSLTWDSAIAGNATTGAVLRSGQPSLYRVGDGNPPLACMSDAGCSAALVLPLCSNGDCFGVLNIYAIDGDTFEEDEIRLLGEAADDLAYGICRLRDRARSLQADEIEDLYNKAPCGYHSLDADGRIIRINDTELAWLGYAHEEIVGRRHFADLLTPASRATFAGSFQHFKECGEIRDFEFEMLRRDGSVLPVLLNATAIRDRAGNYLSSRSTVYDITDRKRAEEALRRGKEAAEEATRMKSEFLANMSHELRTPLNAIIGFSEVLRDGLVGELTPEQNEYASDIHDSGRHLLSLINDILDLSRIEAGKMTLDLEALDLGTLLANSLTIVKEQAATHRIRLRLEAPADLGSVQLDARKTKQIVYNLLANAVKFTPDGGSVTLRARRVARAEVTAWRAAETTNLRLPLPPGEFDEFLELAIEDTGIGIAPADAPRLFHTFAQLDASLARETKGSGLGLALVLKLAQLHGGTAALASEPGQGSRFLVWLPWRAAGAATEETKPTPEPSAAVAGRPVALVIEDDARAAELLRLQLEAEGFAVRHAAGGREGLAQLAAETPAVIILDLLLPDADGWELLAQLKQPDSPAAQVPVVIVSIVADTQRGISLGAGAVLQKPVTRADLLRALADVGLARRSPPPKVLVADDDPQAVALLAAYLAEAGYAVLRAFGGSEAVAAARRERPDLLVLDLTMPDLNGFEVVEALRRDPETAAMPIVIVTARTLSAEERKSLDGAVAATLEKASFDHGRFTGEVRRALRAVGRRSAP</sequence>
<dbReference type="Gene3D" id="3.30.450.20">
    <property type="entry name" value="PAS domain"/>
    <property type="match status" value="3"/>
</dbReference>
<evidence type="ECO:0000256" key="6">
    <source>
        <dbReference type="ARBA" id="ARBA00022679"/>
    </source>
</evidence>
<dbReference type="InterPro" id="IPR003661">
    <property type="entry name" value="HisK_dim/P_dom"/>
</dbReference>
<feature type="domain" description="Response regulatory" evidence="17">
    <location>
        <begin position="955"/>
        <end position="1069"/>
    </location>
</feature>
<dbReference type="CDD" id="cd12915">
    <property type="entry name" value="PDC2_DGC_like"/>
    <property type="match status" value="1"/>
</dbReference>
<dbReference type="Gene3D" id="3.40.50.2300">
    <property type="match status" value="2"/>
</dbReference>
<dbReference type="SUPFAM" id="SSF55874">
    <property type="entry name" value="ATPase domain of HSP90 chaperone/DNA topoisomerase II/histidine kinase"/>
    <property type="match status" value="1"/>
</dbReference>
<accession>A0A974SM32</accession>
<evidence type="ECO:0000259" key="19">
    <source>
        <dbReference type="PROSITE" id="PS50113"/>
    </source>
</evidence>
<keyword evidence="4" id="KW-1003">Cell membrane</keyword>
<comment type="subcellular location">
    <subcellularLocation>
        <location evidence="2">Cell membrane</location>
        <topology evidence="2">Multi-pass membrane protein</topology>
    </subcellularLocation>
</comment>
<evidence type="ECO:0000256" key="8">
    <source>
        <dbReference type="ARBA" id="ARBA00022741"/>
    </source>
</evidence>
<dbReference type="InterPro" id="IPR000700">
    <property type="entry name" value="PAS-assoc_C"/>
</dbReference>
<evidence type="ECO:0000259" key="17">
    <source>
        <dbReference type="PROSITE" id="PS50110"/>
    </source>
</evidence>
<dbReference type="GO" id="GO:0009927">
    <property type="term" value="F:histidine phosphotransfer kinase activity"/>
    <property type="evidence" value="ECO:0007669"/>
    <property type="project" value="TreeGrafter"/>
</dbReference>
<dbReference type="InterPro" id="IPR004358">
    <property type="entry name" value="Sig_transdc_His_kin-like_C"/>
</dbReference>
<dbReference type="InterPro" id="IPR036097">
    <property type="entry name" value="HisK_dim/P_sf"/>
</dbReference>
<dbReference type="NCBIfam" id="TIGR00229">
    <property type="entry name" value="sensory_box"/>
    <property type="match status" value="1"/>
</dbReference>
<dbReference type="Pfam" id="PF00072">
    <property type="entry name" value="Response_reg"/>
    <property type="match status" value="2"/>
</dbReference>
<dbReference type="CDD" id="cd00130">
    <property type="entry name" value="PAS"/>
    <property type="match status" value="1"/>
</dbReference>
<dbReference type="SUPFAM" id="SSF55781">
    <property type="entry name" value="GAF domain-like"/>
    <property type="match status" value="1"/>
</dbReference>
<protein>
    <recommendedName>
        <fullName evidence="3">histidine kinase</fullName>
        <ecNumber evidence="3">2.7.13.3</ecNumber>
    </recommendedName>
</protein>
<evidence type="ECO:0000256" key="3">
    <source>
        <dbReference type="ARBA" id="ARBA00012438"/>
    </source>
</evidence>